<dbReference type="Pfam" id="PF03475">
    <property type="entry name" value="YiiM_3-alpha"/>
    <property type="match status" value="1"/>
</dbReference>
<dbReference type="InterPro" id="IPR011037">
    <property type="entry name" value="Pyrv_Knase-like_insert_dom_sf"/>
</dbReference>
<evidence type="ECO:0000313" key="3">
    <source>
        <dbReference type="Proteomes" id="UP000032352"/>
    </source>
</evidence>
<dbReference type="PANTHER" id="PTHR30212">
    <property type="entry name" value="PROTEIN YIIM"/>
    <property type="match status" value="1"/>
</dbReference>
<dbReference type="GO" id="GO:0003824">
    <property type="term" value="F:catalytic activity"/>
    <property type="evidence" value="ECO:0007669"/>
    <property type="project" value="InterPro"/>
</dbReference>
<dbReference type="EMBL" id="CP059733">
    <property type="protein sequence ID" value="WDE07847.1"/>
    <property type="molecule type" value="Genomic_DNA"/>
</dbReference>
<name>A0AAE9ZA74_9GAMM</name>
<protein>
    <submittedName>
        <fullName evidence="2">MOSC domain-containing protein</fullName>
    </submittedName>
</protein>
<evidence type="ECO:0000313" key="2">
    <source>
        <dbReference type="EMBL" id="WDE07847.1"/>
    </source>
</evidence>
<reference evidence="2 3" key="1">
    <citation type="journal article" date="2015" name="Genome Announc.">
        <title>Draft Genome Sequences of Marine Isolates of Thalassomonas viridans and Thalassomonas actiniarum.</title>
        <authorList>
            <person name="Olonade I."/>
            <person name="van Zyl L.J."/>
            <person name="Trindade M."/>
        </authorList>
    </citation>
    <scope>NUCLEOTIDE SEQUENCE [LARGE SCALE GENOMIC DNA]</scope>
    <source>
        <strain evidence="2 3">XOM25</strain>
    </source>
</reference>
<dbReference type="SUPFAM" id="SSF50800">
    <property type="entry name" value="PK beta-barrel domain-like"/>
    <property type="match status" value="1"/>
</dbReference>
<dbReference type="Pfam" id="PF03473">
    <property type="entry name" value="MOSC"/>
    <property type="match status" value="1"/>
</dbReference>
<feature type="domain" description="MOSC" evidence="1">
    <location>
        <begin position="25"/>
        <end position="164"/>
    </location>
</feature>
<dbReference type="PROSITE" id="PS51340">
    <property type="entry name" value="MOSC"/>
    <property type="match status" value="1"/>
</dbReference>
<organism evidence="2 3">
    <name type="scientific">Thalassomonas viridans</name>
    <dbReference type="NCBI Taxonomy" id="137584"/>
    <lineage>
        <taxon>Bacteria</taxon>
        <taxon>Pseudomonadati</taxon>
        <taxon>Pseudomonadota</taxon>
        <taxon>Gammaproteobacteria</taxon>
        <taxon>Alteromonadales</taxon>
        <taxon>Colwelliaceae</taxon>
        <taxon>Thalassomonas</taxon>
    </lineage>
</organism>
<accession>A0AAE9ZA74</accession>
<dbReference type="AlphaFoldDB" id="A0AAE9ZA74"/>
<dbReference type="PANTHER" id="PTHR30212:SF2">
    <property type="entry name" value="PROTEIN YIIM"/>
    <property type="match status" value="1"/>
</dbReference>
<dbReference type="KEGG" id="tvd:SG34_013750"/>
<dbReference type="InterPro" id="IPR005163">
    <property type="entry name" value="Tri_helical_YiiM-like"/>
</dbReference>
<evidence type="ECO:0000259" key="1">
    <source>
        <dbReference type="PROSITE" id="PS51340"/>
    </source>
</evidence>
<keyword evidence="3" id="KW-1185">Reference proteome</keyword>
<dbReference type="InterPro" id="IPR005302">
    <property type="entry name" value="MoCF_Sase_C"/>
</dbReference>
<dbReference type="InterPro" id="IPR052353">
    <property type="entry name" value="Benzoxazolinone_Detox_Enz"/>
</dbReference>
<gene>
    <name evidence="2" type="ORF">SG34_013750</name>
</gene>
<dbReference type="Gene3D" id="2.40.33.20">
    <property type="entry name" value="PK beta-barrel domain-like"/>
    <property type="match status" value="1"/>
</dbReference>
<dbReference type="GO" id="GO:0030170">
    <property type="term" value="F:pyridoxal phosphate binding"/>
    <property type="evidence" value="ECO:0007669"/>
    <property type="project" value="InterPro"/>
</dbReference>
<sequence>MIEEIYPNSIFCGKVQQSFGIETAIAKSAVDLDIYLSFDGLEDDECADKRHHGGLDRALHQYPAEHYEYWRKRYGDKHQWQAPGMGENLSTAGMTEDNVCLGDRYAWGEAIIEVSQPRSPCFKLNTCWQIADLSVHMQASSRCGWLYRVIQPGLVGAEQPLQLIERVADAFTIREVCHFFFGEPLNRDGLLRLKQQTRLSNSWKDKVQQRLATGEVEDWERRLLGQIAKV</sequence>
<proteinExistence type="predicted"/>
<dbReference type="GO" id="GO:0030151">
    <property type="term" value="F:molybdenum ion binding"/>
    <property type="evidence" value="ECO:0007669"/>
    <property type="project" value="InterPro"/>
</dbReference>
<dbReference type="RefSeq" id="WP_044842280.1">
    <property type="nucleotide sequence ID" value="NZ_CP059733.1"/>
</dbReference>
<reference evidence="2 3" key="2">
    <citation type="journal article" date="2022" name="Mar. Drugs">
        <title>Bioassay-Guided Fractionation Leads to the Detection of Cholic Acid Generated by the Rare Thalassomonas sp.</title>
        <authorList>
            <person name="Pheiffer F."/>
            <person name="Schneider Y.K."/>
            <person name="Hansen E.H."/>
            <person name="Andersen J.H."/>
            <person name="Isaksson J."/>
            <person name="Busche T."/>
            <person name="R C."/>
            <person name="Kalinowski J."/>
            <person name="Zyl L.V."/>
            <person name="Trindade M."/>
        </authorList>
    </citation>
    <scope>NUCLEOTIDE SEQUENCE [LARGE SCALE GENOMIC DNA]</scope>
    <source>
        <strain evidence="2 3">XOM25</strain>
    </source>
</reference>
<dbReference type="Proteomes" id="UP000032352">
    <property type="component" value="Chromosome"/>
</dbReference>